<proteinExistence type="inferred from homology"/>
<keyword evidence="8" id="KW-1185">Reference proteome</keyword>
<dbReference type="Pfam" id="PF00447">
    <property type="entry name" value="HSF_DNA-bind"/>
    <property type="match status" value="1"/>
</dbReference>
<protein>
    <recommendedName>
        <fullName evidence="6">HSF-type DNA-binding domain-containing protein</fullName>
    </recommendedName>
</protein>
<reference evidence="7 8" key="1">
    <citation type="submission" date="2024-10" db="EMBL/GenBank/DDBJ databases">
        <title>Updated reference genomes for cyclostephanoid diatoms.</title>
        <authorList>
            <person name="Roberts W.R."/>
            <person name="Alverson A.J."/>
        </authorList>
    </citation>
    <scope>NUCLEOTIDE SEQUENCE [LARGE SCALE GENOMIC DNA]</scope>
    <source>
        <strain evidence="7 8">AJA010-31</strain>
    </source>
</reference>
<dbReference type="InterPro" id="IPR036390">
    <property type="entry name" value="WH_DNA-bd_sf"/>
</dbReference>
<dbReference type="InterPro" id="IPR000232">
    <property type="entry name" value="HSF_DNA-bd"/>
</dbReference>
<feature type="region of interest" description="Disordered" evidence="5">
    <location>
        <begin position="299"/>
        <end position="332"/>
    </location>
</feature>
<organism evidence="7 8">
    <name type="scientific">Cyclotella atomus</name>
    <dbReference type="NCBI Taxonomy" id="382360"/>
    <lineage>
        <taxon>Eukaryota</taxon>
        <taxon>Sar</taxon>
        <taxon>Stramenopiles</taxon>
        <taxon>Ochrophyta</taxon>
        <taxon>Bacillariophyta</taxon>
        <taxon>Coscinodiscophyceae</taxon>
        <taxon>Thalassiosirophycidae</taxon>
        <taxon>Stephanodiscales</taxon>
        <taxon>Stephanodiscaceae</taxon>
        <taxon>Cyclotella</taxon>
    </lineage>
</organism>
<feature type="domain" description="HSF-type DNA-binding" evidence="6">
    <location>
        <begin position="77"/>
        <end position="172"/>
    </location>
</feature>
<comment type="caution">
    <text evidence="7">The sequence shown here is derived from an EMBL/GenBank/DDBJ whole genome shotgun (WGS) entry which is preliminary data.</text>
</comment>
<evidence type="ECO:0000313" key="8">
    <source>
        <dbReference type="Proteomes" id="UP001530400"/>
    </source>
</evidence>
<evidence type="ECO:0000313" key="7">
    <source>
        <dbReference type="EMBL" id="KAL3805411.1"/>
    </source>
</evidence>
<comment type="subcellular location">
    <subcellularLocation>
        <location evidence="1">Nucleus</location>
    </subcellularLocation>
</comment>
<feature type="region of interest" description="Disordered" evidence="5">
    <location>
        <begin position="374"/>
        <end position="418"/>
    </location>
</feature>
<dbReference type="FunFam" id="1.10.10.10:FF:000479">
    <property type="entry name" value="Predicted protein"/>
    <property type="match status" value="1"/>
</dbReference>
<feature type="compositionally biased region" description="Low complexity" evidence="5">
    <location>
        <begin position="382"/>
        <end position="398"/>
    </location>
</feature>
<keyword evidence="3" id="KW-0539">Nucleus</keyword>
<evidence type="ECO:0000256" key="5">
    <source>
        <dbReference type="SAM" id="MobiDB-lite"/>
    </source>
</evidence>
<feature type="compositionally biased region" description="Low complexity" evidence="5">
    <location>
        <begin position="313"/>
        <end position="332"/>
    </location>
</feature>
<dbReference type="Gene3D" id="1.10.10.10">
    <property type="entry name" value="Winged helix-like DNA-binding domain superfamily/Winged helix DNA-binding domain"/>
    <property type="match status" value="1"/>
</dbReference>
<dbReference type="Proteomes" id="UP001530400">
    <property type="component" value="Unassembled WGS sequence"/>
</dbReference>
<feature type="compositionally biased region" description="Basic and acidic residues" evidence="5">
    <location>
        <begin position="30"/>
        <end position="61"/>
    </location>
</feature>
<feature type="compositionally biased region" description="Basic and acidic residues" evidence="5">
    <location>
        <begin position="405"/>
        <end position="418"/>
    </location>
</feature>
<accession>A0ABD3R0C1</accession>
<evidence type="ECO:0000256" key="1">
    <source>
        <dbReference type="ARBA" id="ARBA00004123"/>
    </source>
</evidence>
<dbReference type="PANTHER" id="PTHR10015:SF206">
    <property type="entry name" value="HSF-TYPE DNA-BINDING DOMAIN-CONTAINING PROTEIN"/>
    <property type="match status" value="1"/>
</dbReference>
<dbReference type="PANTHER" id="PTHR10015">
    <property type="entry name" value="HEAT SHOCK TRANSCRIPTION FACTOR"/>
    <property type="match status" value="1"/>
</dbReference>
<keyword evidence="2" id="KW-0238">DNA-binding</keyword>
<evidence type="ECO:0000256" key="3">
    <source>
        <dbReference type="ARBA" id="ARBA00023242"/>
    </source>
</evidence>
<gene>
    <name evidence="7" type="ORF">ACHAWO_006215</name>
</gene>
<dbReference type="InterPro" id="IPR036388">
    <property type="entry name" value="WH-like_DNA-bd_sf"/>
</dbReference>
<dbReference type="GO" id="GO:0003677">
    <property type="term" value="F:DNA binding"/>
    <property type="evidence" value="ECO:0007669"/>
    <property type="project" value="UniProtKB-KW"/>
</dbReference>
<dbReference type="PRINTS" id="PR00056">
    <property type="entry name" value="HSFDOMAIN"/>
</dbReference>
<evidence type="ECO:0000256" key="2">
    <source>
        <dbReference type="ARBA" id="ARBA00023125"/>
    </source>
</evidence>
<evidence type="ECO:0000256" key="4">
    <source>
        <dbReference type="RuleBase" id="RU004020"/>
    </source>
</evidence>
<dbReference type="SUPFAM" id="SSF46785">
    <property type="entry name" value="Winged helix' DNA-binding domain"/>
    <property type="match status" value="1"/>
</dbReference>
<sequence length="418" mass="45985">MPTELEDETVTAGVAPGCIDEVAQSIVKTLHDHQDGLSPEEDKSPVVHTKIKDDKADDKPPAHAKPSGDGKPTSDSPAISFPELLYQIVSDPDTDDVVSWLPHGRGFAIHDKNRFGDEILPRYFEGTKYTSFTRRLKRWSFTRIARGAELGAYYNEYFTRDAPDVILRMKYRVVHGDVIGAAAATMASGGTTHAAAAAALAAAAMLDGKKKRGKKGNKRKDADMEDGLMFPPNMMGAGFPSQSCNMNQPPFGNINMNMPPMNMMQQQYFHMMMAQQFAAQQGAFNNFMSGQQGGNYPNMNMMEGSDNHQDSPANDANNANNNTPSRQQFQGNFFGGNNTMNNMPYGFPPYPMMGMPPNMCIPAGNVPGNMINMSPNGMQNGQHQLQGDVMMQQQQQDQPTSDEPLNDRLVKSENELDE</sequence>
<dbReference type="AlphaFoldDB" id="A0ABD3R0C1"/>
<dbReference type="GO" id="GO:0005634">
    <property type="term" value="C:nucleus"/>
    <property type="evidence" value="ECO:0007669"/>
    <property type="project" value="UniProtKB-SubCell"/>
</dbReference>
<feature type="region of interest" description="Disordered" evidence="5">
    <location>
        <begin position="30"/>
        <end position="76"/>
    </location>
</feature>
<evidence type="ECO:0000259" key="6">
    <source>
        <dbReference type="SMART" id="SM00415"/>
    </source>
</evidence>
<comment type="similarity">
    <text evidence="4">Belongs to the HSF family.</text>
</comment>
<dbReference type="EMBL" id="JALLPJ020000005">
    <property type="protein sequence ID" value="KAL3805411.1"/>
    <property type="molecule type" value="Genomic_DNA"/>
</dbReference>
<dbReference type="SMART" id="SM00415">
    <property type="entry name" value="HSF"/>
    <property type="match status" value="1"/>
</dbReference>
<name>A0ABD3R0C1_9STRA</name>